<dbReference type="CDD" id="cd01949">
    <property type="entry name" value="GGDEF"/>
    <property type="match status" value="1"/>
</dbReference>
<dbReference type="InterPro" id="IPR000160">
    <property type="entry name" value="GGDEF_dom"/>
</dbReference>
<comment type="caution">
    <text evidence="3">The sequence shown here is derived from an EMBL/GenBank/DDBJ whole genome shotgun (WGS) entry which is preliminary data.</text>
</comment>
<feature type="transmembrane region" description="Helical" evidence="1">
    <location>
        <begin position="177"/>
        <end position="199"/>
    </location>
</feature>
<dbReference type="GO" id="GO:0043709">
    <property type="term" value="P:cell adhesion involved in single-species biofilm formation"/>
    <property type="evidence" value="ECO:0007669"/>
    <property type="project" value="TreeGrafter"/>
</dbReference>
<dbReference type="AlphaFoldDB" id="A0A949WSY2"/>
<dbReference type="GO" id="GO:1902201">
    <property type="term" value="P:negative regulation of bacterial-type flagellum-dependent cell motility"/>
    <property type="evidence" value="ECO:0007669"/>
    <property type="project" value="TreeGrafter"/>
</dbReference>
<feature type="transmembrane region" description="Helical" evidence="1">
    <location>
        <begin position="61"/>
        <end position="86"/>
    </location>
</feature>
<dbReference type="Pfam" id="PF13188">
    <property type="entry name" value="PAS_8"/>
    <property type="match status" value="1"/>
</dbReference>
<feature type="transmembrane region" description="Helical" evidence="1">
    <location>
        <begin position="140"/>
        <end position="165"/>
    </location>
</feature>
<proteinExistence type="predicted"/>
<dbReference type="PANTHER" id="PTHR45138:SF9">
    <property type="entry name" value="DIGUANYLATE CYCLASE DGCM-RELATED"/>
    <property type="match status" value="1"/>
</dbReference>
<dbReference type="InterPro" id="IPR031621">
    <property type="entry name" value="HisKA_7TM"/>
</dbReference>
<keyword evidence="1" id="KW-0812">Transmembrane</keyword>
<evidence type="ECO:0000256" key="1">
    <source>
        <dbReference type="SAM" id="Phobius"/>
    </source>
</evidence>
<dbReference type="PROSITE" id="PS50887">
    <property type="entry name" value="GGDEF"/>
    <property type="match status" value="1"/>
</dbReference>
<organism evidence="3 4">
    <name type="scientific">Clostridium thailandense</name>
    <dbReference type="NCBI Taxonomy" id="2794346"/>
    <lineage>
        <taxon>Bacteria</taxon>
        <taxon>Bacillati</taxon>
        <taxon>Bacillota</taxon>
        <taxon>Clostridia</taxon>
        <taxon>Eubacteriales</taxon>
        <taxon>Clostridiaceae</taxon>
        <taxon>Clostridium</taxon>
    </lineage>
</organism>
<feature type="domain" description="GGDEF" evidence="2">
    <location>
        <begin position="393"/>
        <end position="523"/>
    </location>
</feature>
<name>A0A949WSY2_9CLOT</name>
<dbReference type="InterPro" id="IPR000014">
    <property type="entry name" value="PAS"/>
</dbReference>
<reference evidence="3" key="1">
    <citation type="submission" date="2020-12" db="EMBL/GenBank/DDBJ databases">
        <title>Clostridium thailandense sp. nov., a novel acetogenic bacterium isolated from peat land soil in Thailand.</title>
        <authorList>
            <person name="Chaikitkaew S."/>
            <person name="Birkeland N.K."/>
        </authorList>
    </citation>
    <scope>NUCLEOTIDE SEQUENCE</scope>
    <source>
        <strain evidence="3">PL3</strain>
    </source>
</reference>
<dbReference type="RefSeq" id="WP_218322757.1">
    <property type="nucleotide sequence ID" value="NZ_JAEEGC010000134.1"/>
</dbReference>
<dbReference type="InterPro" id="IPR050469">
    <property type="entry name" value="Diguanylate_Cyclase"/>
</dbReference>
<dbReference type="SMART" id="SM00267">
    <property type="entry name" value="GGDEF"/>
    <property type="match status" value="1"/>
</dbReference>
<gene>
    <name evidence="3" type="ORF">I6U48_22670</name>
</gene>
<keyword evidence="1" id="KW-0472">Membrane</keyword>
<dbReference type="Pfam" id="PF16927">
    <property type="entry name" value="HisKA_7TM"/>
    <property type="match status" value="1"/>
</dbReference>
<evidence type="ECO:0000313" key="4">
    <source>
        <dbReference type="Proteomes" id="UP000694308"/>
    </source>
</evidence>
<dbReference type="FunFam" id="3.30.70.270:FF:000001">
    <property type="entry name" value="Diguanylate cyclase domain protein"/>
    <property type="match status" value="1"/>
</dbReference>
<dbReference type="NCBIfam" id="TIGR00229">
    <property type="entry name" value="sensory_box"/>
    <property type="match status" value="1"/>
</dbReference>
<dbReference type="Proteomes" id="UP000694308">
    <property type="component" value="Unassembled WGS sequence"/>
</dbReference>
<feature type="transmembrane region" description="Helical" evidence="1">
    <location>
        <begin position="205"/>
        <end position="223"/>
    </location>
</feature>
<dbReference type="SMART" id="SM00091">
    <property type="entry name" value="PAS"/>
    <property type="match status" value="1"/>
</dbReference>
<protein>
    <submittedName>
        <fullName evidence="3">Diguanylate cyclase</fullName>
    </submittedName>
</protein>
<keyword evidence="1" id="KW-1133">Transmembrane helix</keyword>
<dbReference type="Pfam" id="PF00990">
    <property type="entry name" value="GGDEF"/>
    <property type="match status" value="1"/>
</dbReference>
<evidence type="ECO:0000259" key="2">
    <source>
        <dbReference type="PROSITE" id="PS50887"/>
    </source>
</evidence>
<dbReference type="PANTHER" id="PTHR45138">
    <property type="entry name" value="REGULATORY COMPONENTS OF SENSORY TRANSDUCTION SYSTEM"/>
    <property type="match status" value="1"/>
</dbReference>
<feature type="transmembrane region" description="Helical" evidence="1">
    <location>
        <begin position="98"/>
        <end position="115"/>
    </location>
</feature>
<dbReference type="EMBL" id="JAEEGC010000134">
    <property type="protein sequence ID" value="MBV7275705.1"/>
    <property type="molecule type" value="Genomic_DNA"/>
</dbReference>
<feature type="transmembrane region" description="Helical" evidence="1">
    <location>
        <begin position="6"/>
        <end position="23"/>
    </location>
</feature>
<evidence type="ECO:0000313" key="3">
    <source>
        <dbReference type="EMBL" id="MBV7275705.1"/>
    </source>
</evidence>
<dbReference type="GO" id="GO:0052621">
    <property type="term" value="F:diguanylate cyclase activity"/>
    <property type="evidence" value="ECO:0007669"/>
    <property type="project" value="TreeGrafter"/>
</dbReference>
<sequence length="525" mass="60888">MDLYIFILFILAVTLVAISVFIFKRRNIPGVKTFIVCILLVAVWNALDAVNLLLNSMNSKIIWFGIKMAFIVYIPAVWLMTILGLMYDARNFKNKINLLLIIPTITAIVVLTLRYNNWFSYNFYLEPVGKYKILMFSKGFWLWINASYNYLLNAVSIGILIKSVFSRQYARKKQAIIMIIGMFFPIVTDILFIGNINIYNNLDTTSISFCISVIVGVYGMIRYKFMDIVVIAREYVFEDMNELMIVLDENKKIVDMNRKALEMLNVNISRVIGMPINQIIGEIDKYNFYDLKESSLKIHLKNKILDKNADYYGSLSAIKKYKNYIVGYLILLYDITELVTAQNELKQVNNELIRLNERLYIDSIKDELTKVSNKKYITELLQNEIKNVIRNCTYLSIAMVDIDHFKKVNDNYGHLIGDKVLEKVAELINIELDVKGKVGRFGGEEFLILLPNTQLKVGYEICDKIRYKISKYKFECNKLSITISVGITELKYDDNINSLIKRADDCLYRAKHNGRNRVEASEIEI</sequence>
<feature type="transmembrane region" description="Helical" evidence="1">
    <location>
        <begin position="35"/>
        <end position="55"/>
    </location>
</feature>
<accession>A0A949WSY2</accession>
<dbReference type="CDD" id="cd00130">
    <property type="entry name" value="PAS"/>
    <property type="match status" value="1"/>
</dbReference>
<dbReference type="GO" id="GO:0005886">
    <property type="term" value="C:plasma membrane"/>
    <property type="evidence" value="ECO:0007669"/>
    <property type="project" value="TreeGrafter"/>
</dbReference>
<dbReference type="NCBIfam" id="TIGR00254">
    <property type="entry name" value="GGDEF"/>
    <property type="match status" value="1"/>
</dbReference>
<keyword evidence="4" id="KW-1185">Reference proteome</keyword>